<comment type="caution">
    <text evidence="1">The sequence shown here is derived from an EMBL/GenBank/DDBJ whole genome shotgun (WGS) entry which is preliminary data.</text>
</comment>
<reference evidence="1 2" key="1">
    <citation type="submission" date="2020-12" db="EMBL/GenBank/DDBJ databases">
        <title>Vagococcus allomyrinae sp. nov. and Enterococcus lavae sp. nov., isolated from the larvae of Allomyrina dichotoma.</title>
        <authorList>
            <person name="Lee S.D."/>
        </authorList>
    </citation>
    <scope>NUCLEOTIDE SEQUENCE [LARGE SCALE GENOMIC DNA]</scope>
    <source>
        <strain evidence="1 2">BWM-S5</strain>
    </source>
</reference>
<evidence type="ECO:0000313" key="1">
    <source>
        <dbReference type="EMBL" id="MBP1046156.1"/>
    </source>
</evidence>
<dbReference type="InterPro" id="IPR021477">
    <property type="entry name" value="TVIIS_effector_SACOL2603_fam"/>
</dbReference>
<dbReference type="Proteomes" id="UP000673375">
    <property type="component" value="Unassembled WGS sequence"/>
</dbReference>
<dbReference type="EMBL" id="JAEDXU010000003">
    <property type="protein sequence ID" value="MBP1046156.1"/>
    <property type="molecule type" value="Genomic_DNA"/>
</dbReference>
<evidence type="ECO:0000313" key="2">
    <source>
        <dbReference type="Proteomes" id="UP000673375"/>
    </source>
</evidence>
<proteinExistence type="predicted"/>
<dbReference type="RefSeq" id="WP_209556976.1">
    <property type="nucleotide sequence ID" value="NZ_JAEDXU010000003.1"/>
</dbReference>
<sequence length="91" mass="9482">MSNEIISSDIGIASNYIDPITSAKDSALQTTVNSSTISFSNLSACERVKNVNGKSLTSTSQYGGALSRDLANFTLIATTFAEKDAQISNGG</sequence>
<protein>
    <submittedName>
        <fullName evidence="1">TIGR04197 family type VII secretion effector</fullName>
    </submittedName>
</protein>
<keyword evidence="2" id="KW-1185">Reference proteome</keyword>
<organism evidence="1 2">
    <name type="scientific">Enterococcus larvae</name>
    <dbReference type="NCBI Taxonomy" id="2794352"/>
    <lineage>
        <taxon>Bacteria</taxon>
        <taxon>Bacillati</taxon>
        <taxon>Bacillota</taxon>
        <taxon>Bacilli</taxon>
        <taxon>Lactobacillales</taxon>
        <taxon>Enterococcaceae</taxon>
        <taxon>Enterococcus</taxon>
    </lineage>
</organism>
<gene>
    <name evidence="1" type="ORF">I6N96_07660</name>
</gene>
<name>A0ABS4CHQ3_9ENTE</name>
<accession>A0ABS4CHQ3</accession>
<dbReference type="NCBIfam" id="TIGR04197">
    <property type="entry name" value="T7SS_SACOL2603"/>
    <property type="match status" value="1"/>
</dbReference>